<evidence type="ECO:0000313" key="2">
    <source>
        <dbReference type="Proteomes" id="UP001155034"/>
    </source>
</evidence>
<accession>A0A9X2Z1C0</accession>
<organism evidence="1 2">
    <name type="scientific">Salinibacter ruber</name>
    <dbReference type="NCBI Taxonomy" id="146919"/>
    <lineage>
        <taxon>Bacteria</taxon>
        <taxon>Pseudomonadati</taxon>
        <taxon>Rhodothermota</taxon>
        <taxon>Rhodothermia</taxon>
        <taxon>Rhodothermales</taxon>
        <taxon>Salinibacteraceae</taxon>
        <taxon>Salinibacter</taxon>
    </lineage>
</organism>
<dbReference type="RefSeq" id="WP_259084165.1">
    <property type="nucleotide sequence ID" value="NZ_JANTYZ010000015.1"/>
</dbReference>
<protein>
    <submittedName>
        <fullName evidence="1">Uncharacterized protein</fullName>
    </submittedName>
</protein>
<dbReference type="Proteomes" id="UP001155034">
    <property type="component" value="Unassembled WGS sequence"/>
</dbReference>
<name>A0A9X2Z1C0_9BACT</name>
<gene>
    <name evidence="1" type="ORF">GGP82_003152</name>
</gene>
<comment type="caution">
    <text evidence="1">The sequence shown here is derived from an EMBL/GenBank/DDBJ whole genome shotgun (WGS) entry which is preliminary data.</text>
</comment>
<proteinExistence type="predicted"/>
<dbReference type="AlphaFoldDB" id="A0A9X2Z1C0"/>
<reference evidence="1" key="1">
    <citation type="submission" date="2022-08" db="EMBL/GenBank/DDBJ databases">
        <title>Genomic Encyclopedia of Type Strains, Phase V (KMG-V): Genome sequencing to study the core and pangenomes of soil and plant-associated prokaryotes.</title>
        <authorList>
            <person name="Whitman W."/>
        </authorList>
    </citation>
    <scope>NUCLEOTIDE SEQUENCE</scope>
    <source>
        <strain evidence="1">SP2016B</strain>
    </source>
</reference>
<dbReference type="EMBL" id="JANTYZ010000015">
    <property type="protein sequence ID" value="MCS3866574.1"/>
    <property type="molecule type" value="Genomic_DNA"/>
</dbReference>
<sequence length="146" mass="15965">MDESEIVERVIHAYRLKQYGKQISESADKVSAAAAQIPLDGGPLDGDGKDTAHLPDTAHLSDELTSLAQEPHDTLIGAEEDLSELWRATDEKRQAVRSSLGAVTDQEMRHAINHWMERTTGGDDAPPDELEAVRAELDRLQGSPEA</sequence>
<evidence type="ECO:0000313" key="1">
    <source>
        <dbReference type="EMBL" id="MCS3866574.1"/>
    </source>
</evidence>